<dbReference type="KEGG" id="rst:ATY39_08095"/>
<dbReference type="OrthoDB" id="166070at2"/>
<dbReference type="PROSITE" id="PS50995">
    <property type="entry name" value="HTH_MARR_2"/>
    <property type="match status" value="1"/>
</dbReference>
<dbReference type="PRINTS" id="PR00598">
    <property type="entry name" value="HTHMARR"/>
</dbReference>
<dbReference type="GO" id="GO:0006950">
    <property type="term" value="P:response to stress"/>
    <property type="evidence" value="ECO:0007669"/>
    <property type="project" value="TreeGrafter"/>
</dbReference>
<name>A0A143HDU6_9BACL</name>
<dbReference type="Pfam" id="PF01047">
    <property type="entry name" value="MarR"/>
    <property type="match status" value="1"/>
</dbReference>
<dbReference type="AlphaFoldDB" id="A0A143HDU6"/>
<dbReference type="SMART" id="SM00347">
    <property type="entry name" value="HTH_MARR"/>
    <property type="match status" value="1"/>
</dbReference>
<dbReference type="InterPro" id="IPR036388">
    <property type="entry name" value="WH-like_DNA-bd_sf"/>
</dbReference>
<keyword evidence="3" id="KW-1185">Reference proteome</keyword>
<keyword evidence="1" id="KW-0238">DNA-binding</keyword>
<dbReference type="EMBL" id="CP014806">
    <property type="protein sequence ID" value="AMW99431.1"/>
    <property type="molecule type" value="Genomic_DNA"/>
</dbReference>
<organism evidence="2 3">
    <name type="scientific">Rummeliibacillus stabekisii</name>
    <dbReference type="NCBI Taxonomy" id="241244"/>
    <lineage>
        <taxon>Bacteria</taxon>
        <taxon>Bacillati</taxon>
        <taxon>Bacillota</taxon>
        <taxon>Bacilli</taxon>
        <taxon>Bacillales</taxon>
        <taxon>Caryophanaceae</taxon>
        <taxon>Rummeliibacillus</taxon>
    </lineage>
</organism>
<dbReference type="Proteomes" id="UP000076021">
    <property type="component" value="Chromosome"/>
</dbReference>
<proteinExistence type="predicted"/>
<evidence type="ECO:0000313" key="3">
    <source>
        <dbReference type="Proteomes" id="UP000076021"/>
    </source>
</evidence>
<reference evidence="2 3" key="1">
    <citation type="journal article" date="2016" name="Genome Announc.">
        <title>Whole-Genome Sequence of Rummeliibacillus stabekisii Strain PP9 Isolated from Antarctic Soil.</title>
        <authorList>
            <person name="da Mota F.F."/>
            <person name="Vollu R.E."/>
            <person name="Jurelevicius D."/>
            <person name="Seldin L."/>
        </authorList>
    </citation>
    <scope>NUCLEOTIDE SEQUENCE [LARGE SCALE GENOMIC DNA]</scope>
    <source>
        <strain evidence="2 3">PP9</strain>
    </source>
</reference>
<evidence type="ECO:0000256" key="1">
    <source>
        <dbReference type="ARBA" id="ARBA00023125"/>
    </source>
</evidence>
<protein>
    <submittedName>
        <fullName evidence="2">MarR family transcriptional regulator</fullName>
    </submittedName>
</protein>
<dbReference type="PANTHER" id="PTHR33164:SF99">
    <property type="entry name" value="MARR FAMILY REGULATORY PROTEIN"/>
    <property type="match status" value="1"/>
</dbReference>
<dbReference type="GO" id="GO:0003700">
    <property type="term" value="F:DNA-binding transcription factor activity"/>
    <property type="evidence" value="ECO:0007669"/>
    <property type="project" value="InterPro"/>
</dbReference>
<sequence>MTENPSLFELLHEMDKVNGKMIIRWKKLFKVNIGISHILVLSYLKEHGPSRPSDIAKYLEFAPASLTHLSDKLIANHYCVRNASSKDRRITFLEITDEGLNVLKEATILGQDMKREYFKVLSDEDINHLLAIYTKLNDQ</sequence>
<dbReference type="InterPro" id="IPR036390">
    <property type="entry name" value="WH_DNA-bd_sf"/>
</dbReference>
<dbReference type="RefSeq" id="WP_066788341.1">
    <property type="nucleotide sequence ID" value="NZ_BJVD01000006.1"/>
</dbReference>
<reference evidence="3" key="2">
    <citation type="submission" date="2016-03" db="EMBL/GenBank/DDBJ databases">
        <authorList>
            <person name="Ploux O."/>
        </authorList>
    </citation>
    <scope>NUCLEOTIDE SEQUENCE [LARGE SCALE GENOMIC DNA]</scope>
    <source>
        <strain evidence="3">PP9</strain>
    </source>
</reference>
<dbReference type="STRING" id="241244.ATY39_08095"/>
<dbReference type="PANTHER" id="PTHR33164">
    <property type="entry name" value="TRANSCRIPTIONAL REGULATOR, MARR FAMILY"/>
    <property type="match status" value="1"/>
</dbReference>
<dbReference type="Gene3D" id="1.10.10.10">
    <property type="entry name" value="Winged helix-like DNA-binding domain superfamily/Winged helix DNA-binding domain"/>
    <property type="match status" value="1"/>
</dbReference>
<accession>A0A143HDU6</accession>
<evidence type="ECO:0000313" key="2">
    <source>
        <dbReference type="EMBL" id="AMW99431.1"/>
    </source>
</evidence>
<gene>
    <name evidence="2" type="ORF">ATY39_08095</name>
</gene>
<dbReference type="SUPFAM" id="SSF46785">
    <property type="entry name" value="Winged helix' DNA-binding domain"/>
    <property type="match status" value="1"/>
</dbReference>
<dbReference type="InterPro" id="IPR039422">
    <property type="entry name" value="MarR/SlyA-like"/>
</dbReference>
<dbReference type="InterPro" id="IPR000835">
    <property type="entry name" value="HTH_MarR-typ"/>
</dbReference>
<dbReference type="GO" id="GO:0003677">
    <property type="term" value="F:DNA binding"/>
    <property type="evidence" value="ECO:0007669"/>
    <property type="project" value="UniProtKB-KW"/>
</dbReference>